<dbReference type="PRINTS" id="PR00080">
    <property type="entry name" value="SDRFAMILY"/>
</dbReference>
<dbReference type="OrthoDB" id="9804774at2"/>
<evidence type="ECO:0000256" key="3">
    <source>
        <dbReference type="ARBA" id="ARBA00023002"/>
    </source>
</evidence>
<protein>
    <submittedName>
        <fullName evidence="4">3-oxoacyl-[acyl-carrier-protein] reductase FabG</fullName>
    </submittedName>
</protein>
<keyword evidence="5" id="KW-1185">Reference proteome</keyword>
<dbReference type="InterPro" id="IPR052178">
    <property type="entry name" value="Sec_Metab_Biosynth_SDR"/>
</dbReference>
<evidence type="ECO:0000256" key="1">
    <source>
        <dbReference type="ARBA" id="ARBA00006484"/>
    </source>
</evidence>
<comment type="similarity">
    <text evidence="1">Belongs to the short-chain dehydrogenases/reductases (SDR) family.</text>
</comment>
<organism evidence="4 5">
    <name type="scientific">Holospora elegans E1</name>
    <dbReference type="NCBI Taxonomy" id="1427503"/>
    <lineage>
        <taxon>Bacteria</taxon>
        <taxon>Pseudomonadati</taxon>
        <taxon>Pseudomonadota</taxon>
        <taxon>Alphaproteobacteria</taxon>
        <taxon>Holosporales</taxon>
        <taxon>Holosporaceae</taxon>
        <taxon>Holospora</taxon>
    </lineage>
</organism>
<dbReference type="FunFam" id="3.40.50.720:FF:000084">
    <property type="entry name" value="Short-chain dehydrogenase reductase"/>
    <property type="match status" value="1"/>
</dbReference>
<accession>A0A023E1F0</accession>
<name>A0A023E1F0_9PROT</name>
<dbReference type="PANTHER" id="PTHR43618:SF8">
    <property type="entry name" value="7ALPHA-HYDROXYSTEROID DEHYDROGENASE"/>
    <property type="match status" value="1"/>
</dbReference>
<dbReference type="RefSeq" id="WP_006294702.1">
    <property type="nucleotide sequence ID" value="NZ_BAUP01000152.1"/>
</dbReference>
<dbReference type="EMBL" id="BAUP01000152">
    <property type="protein sequence ID" value="GAJ46903.1"/>
    <property type="molecule type" value="Genomic_DNA"/>
</dbReference>
<dbReference type="Pfam" id="PF13561">
    <property type="entry name" value="adh_short_C2"/>
    <property type="match status" value="1"/>
</dbReference>
<dbReference type="Gene3D" id="3.40.50.720">
    <property type="entry name" value="NAD(P)-binding Rossmann-like Domain"/>
    <property type="match status" value="1"/>
</dbReference>
<dbReference type="GO" id="GO:0016491">
    <property type="term" value="F:oxidoreductase activity"/>
    <property type="evidence" value="ECO:0007669"/>
    <property type="project" value="UniProtKB-KW"/>
</dbReference>
<evidence type="ECO:0000256" key="2">
    <source>
        <dbReference type="ARBA" id="ARBA00022857"/>
    </source>
</evidence>
<proteinExistence type="inferred from homology"/>
<dbReference type="Proteomes" id="UP000024842">
    <property type="component" value="Unassembled WGS sequence"/>
</dbReference>
<gene>
    <name evidence="4" type="ORF">HE1_01246</name>
</gene>
<dbReference type="AlphaFoldDB" id="A0A023E1F0"/>
<evidence type="ECO:0000313" key="4">
    <source>
        <dbReference type="EMBL" id="GAJ46903.1"/>
    </source>
</evidence>
<dbReference type="SUPFAM" id="SSF51735">
    <property type="entry name" value="NAD(P)-binding Rossmann-fold domains"/>
    <property type="match status" value="1"/>
</dbReference>
<dbReference type="PRINTS" id="PR00081">
    <property type="entry name" value="GDHRDH"/>
</dbReference>
<dbReference type="STRING" id="1427503.HE1_01246"/>
<reference evidence="4 5" key="1">
    <citation type="journal article" date="2014" name="FEMS Microbiol. Lett.">
        <title>Draft genome sequences of three Holospora species (Holospora obtusa, Holospora undulata, and Holospora elegans), endonuclear symbiotic bacteria of the ciliate Paramecium caudatum.</title>
        <authorList>
            <person name="Dohra H."/>
            <person name="Tanaka K."/>
            <person name="Suzuki T."/>
            <person name="Fujishima M."/>
            <person name="Suzuki H."/>
        </authorList>
    </citation>
    <scope>NUCLEOTIDE SEQUENCE [LARGE SCALE GENOMIC DNA]</scope>
    <source>
        <strain evidence="4 5">E1</strain>
    </source>
</reference>
<keyword evidence="2" id="KW-0521">NADP</keyword>
<dbReference type="InterPro" id="IPR036291">
    <property type="entry name" value="NAD(P)-bd_dom_sf"/>
</dbReference>
<keyword evidence="3" id="KW-0560">Oxidoreductase</keyword>
<sequence>MQLFDLKGKTALITGASNGLGEQFARSLSSVGARVILVARRFDKLNDLALKLNNAKTIQMDVSDQQSVKSCFAELEKDGEKIDICVNNARIAILTPIFEEDDQNNFESIIQTNLMGVWYVTKAVKNYMKNHGIHGSIINIGSVNGDAFPYKEATAYATSKAAVIHMAKSFVTELSKYKIRINSIAPSLFHTPMTDHKLGTDQQRQEFAGKIPMGFVATPQDLDGALLLLASNAHSSYITRACITVDGGKSFGTSWGL</sequence>
<comment type="caution">
    <text evidence="4">The sequence shown here is derived from an EMBL/GenBank/DDBJ whole genome shotgun (WGS) entry which is preliminary data.</text>
</comment>
<dbReference type="PANTHER" id="PTHR43618">
    <property type="entry name" value="7-ALPHA-HYDROXYSTEROID DEHYDROGENASE"/>
    <property type="match status" value="1"/>
</dbReference>
<dbReference type="CDD" id="cd05233">
    <property type="entry name" value="SDR_c"/>
    <property type="match status" value="1"/>
</dbReference>
<dbReference type="InterPro" id="IPR002347">
    <property type="entry name" value="SDR_fam"/>
</dbReference>
<evidence type="ECO:0000313" key="5">
    <source>
        <dbReference type="Proteomes" id="UP000024842"/>
    </source>
</evidence>